<dbReference type="SUPFAM" id="SSF53756">
    <property type="entry name" value="UDP-Glycosyltransferase/glycogen phosphorylase"/>
    <property type="match status" value="1"/>
</dbReference>
<dbReference type="Proteomes" id="UP000000377">
    <property type="component" value="Chromosome"/>
</dbReference>
<dbReference type="GO" id="GO:0016758">
    <property type="term" value="F:hexosyltransferase activity"/>
    <property type="evidence" value="ECO:0007669"/>
    <property type="project" value="InterPro"/>
</dbReference>
<dbReference type="GO" id="GO:0033072">
    <property type="term" value="P:vancomycin biosynthetic process"/>
    <property type="evidence" value="ECO:0007669"/>
    <property type="project" value="UniProtKB-ARBA"/>
</dbReference>
<evidence type="ECO:0000259" key="3">
    <source>
        <dbReference type="Pfam" id="PF06722"/>
    </source>
</evidence>
<dbReference type="CDD" id="cd03784">
    <property type="entry name" value="GT1_Gtf-like"/>
    <property type="match status" value="1"/>
</dbReference>
<dbReference type="EMBL" id="CP002047">
    <property type="protein sequence ID" value="ADI06111.1"/>
    <property type="molecule type" value="Genomic_DNA"/>
</dbReference>
<dbReference type="HOGENOM" id="CLU_000537_8_0_11"/>
<dbReference type="PANTHER" id="PTHR48050">
    <property type="entry name" value="STEROL 3-BETA-GLUCOSYLTRANSFERASE"/>
    <property type="match status" value="1"/>
</dbReference>
<accession>D7C4R0</accession>
<dbReference type="KEGG" id="sbh:SBI_02990"/>
<dbReference type="CAZy" id="GT1">
    <property type="family name" value="Glycosyltransferase Family 1"/>
</dbReference>
<reference evidence="4 5" key="1">
    <citation type="journal article" date="2010" name="J. Bacteriol.">
        <title>Genome sequence of the milbemycin-producing bacterium Streptomyces bingchenggensis.</title>
        <authorList>
            <person name="Wang X.J."/>
            <person name="Yan Y.J."/>
            <person name="Zhang B."/>
            <person name="An J."/>
            <person name="Wang J.J."/>
            <person name="Tian J."/>
            <person name="Jiang L."/>
            <person name="Chen Y.H."/>
            <person name="Huang S.X."/>
            <person name="Yin M."/>
            <person name="Zhang J."/>
            <person name="Gao A.L."/>
            <person name="Liu C.X."/>
            <person name="Zhu Z.X."/>
            <person name="Xiang W.S."/>
        </authorList>
    </citation>
    <scope>NUCLEOTIDE SEQUENCE [LARGE SCALE GENOMIC DNA]</scope>
    <source>
        <strain evidence="4 5">BCW-1</strain>
    </source>
</reference>
<dbReference type="InterPro" id="IPR004276">
    <property type="entry name" value="GlycoTrans_28_N"/>
</dbReference>
<dbReference type="FunFam" id="3.40.50.2000:FF:000009">
    <property type="entry name" value="Sterol 3-beta-glucosyltransferase UGT80A2"/>
    <property type="match status" value="1"/>
</dbReference>
<dbReference type="AlphaFoldDB" id="D7C4R0"/>
<keyword evidence="5" id="KW-1185">Reference proteome</keyword>
<dbReference type="GO" id="GO:0005975">
    <property type="term" value="P:carbohydrate metabolic process"/>
    <property type="evidence" value="ECO:0007669"/>
    <property type="project" value="InterPro"/>
</dbReference>
<dbReference type="Pfam" id="PF03033">
    <property type="entry name" value="Glyco_transf_28"/>
    <property type="match status" value="1"/>
</dbReference>
<dbReference type="GO" id="GO:0008194">
    <property type="term" value="F:UDP-glycosyltransferase activity"/>
    <property type="evidence" value="ECO:0007669"/>
    <property type="project" value="InterPro"/>
</dbReference>
<dbReference type="STRING" id="749414.SBI_02990"/>
<dbReference type="InterPro" id="IPR050426">
    <property type="entry name" value="Glycosyltransferase_28"/>
</dbReference>
<dbReference type="Pfam" id="PF06722">
    <property type="entry name" value="EryCIII-like_C"/>
    <property type="match status" value="1"/>
</dbReference>
<sequence>MRVLLSTYGTRGDVEPMVGLAMQLRALDAEVRVCAPPDEEFAKLLAGVGVPLVPIGRPVRPIMHGAAPPSAAELSRHRVELVAEQFDTVAAAAEGCDALVAGGLMQVAARSVAEKLGIRYVYASYFPVALPSPHFPPPPREGLPFPADVTDNRALWDLDAQAIQELFGAALNTHRASIGLPPVDNVRDHVFTDHPWLAADPALGPWQEIPELAVVHTGAWILPKERPLPAGLEAFLDAGTPPVYVGFGSMRAPKDAARVAVEAIRAQGRRVLVSRGWGWADLAPIDDRDDCFVVGEANLQALFGRVAAVVHHGGAGTTTAAAGAGAPQVIVPQMVDQPYWAGRVAELGIGAAHDGPTPTVESLSAALRKALTPETRARAKAVAGTVRTDGAAVAAKLLLDTVSRERPPTSA</sequence>
<dbReference type="PATRIC" id="fig|749414.3.peg.3097"/>
<dbReference type="InterPro" id="IPR002213">
    <property type="entry name" value="UDP_glucos_trans"/>
</dbReference>
<evidence type="ECO:0000313" key="4">
    <source>
        <dbReference type="EMBL" id="ADI06111.1"/>
    </source>
</evidence>
<dbReference type="RefSeq" id="WP_014175588.1">
    <property type="nucleotide sequence ID" value="NC_016582.1"/>
</dbReference>
<feature type="domain" description="Glycosyltransferase family 28 N-terminal" evidence="2">
    <location>
        <begin position="3"/>
        <end position="128"/>
    </location>
</feature>
<evidence type="ECO:0000256" key="1">
    <source>
        <dbReference type="ARBA" id="ARBA00022679"/>
    </source>
</evidence>
<name>D7C4R0_STRBB</name>
<organism evidence="4 5">
    <name type="scientific">Streptomyces bingchenggensis (strain BCW-1)</name>
    <dbReference type="NCBI Taxonomy" id="749414"/>
    <lineage>
        <taxon>Bacteria</taxon>
        <taxon>Bacillati</taxon>
        <taxon>Actinomycetota</taxon>
        <taxon>Actinomycetes</taxon>
        <taxon>Kitasatosporales</taxon>
        <taxon>Streptomycetaceae</taxon>
        <taxon>Streptomyces</taxon>
    </lineage>
</organism>
<dbReference type="eggNOG" id="COG1819">
    <property type="taxonomic scope" value="Bacteria"/>
</dbReference>
<dbReference type="PANTHER" id="PTHR48050:SF13">
    <property type="entry name" value="STEROL 3-BETA-GLUCOSYLTRANSFERASE UGT80A2"/>
    <property type="match status" value="1"/>
</dbReference>
<evidence type="ECO:0000313" key="5">
    <source>
        <dbReference type="Proteomes" id="UP000000377"/>
    </source>
</evidence>
<dbReference type="InterPro" id="IPR010610">
    <property type="entry name" value="EryCIII-like_C"/>
</dbReference>
<dbReference type="Gene3D" id="3.40.50.2000">
    <property type="entry name" value="Glycogen Phosphorylase B"/>
    <property type="match status" value="2"/>
</dbReference>
<evidence type="ECO:0000259" key="2">
    <source>
        <dbReference type="Pfam" id="PF03033"/>
    </source>
</evidence>
<feature type="domain" description="Erythromycin biosynthesis protein CIII-like C-terminal" evidence="3">
    <location>
        <begin position="295"/>
        <end position="380"/>
    </location>
</feature>
<proteinExistence type="predicted"/>
<keyword evidence="1 4" id="KW-0808">Transferase</keyword>
<gene>
    <name evidence="4" type="ordered locus">SBI_02990</name>
</gene>
<protein>
    <submittedName>
        <fullName evidence="4">Glycosyl transferase</fullName>
    </submittedName>
</protein>